<gene>
    <name evidence="3" type="ORF">AURANDRAFT_71778</name>
</gene>
<dbReference type="OrthoDB" id="10636192at2759"/>
<organism evidence="4">
    <name type="scientific">Aureococcus anophagefferens</name>
    <name type="common">Harmful bloom alga</name>
    <dbReference type="NCBI Taxonomy" id="44056"/>
    <lineage>
        <taxon>Eukaryota</taxon>
        <taxon>Sar</taxon>
        <taxon>Stramenopiles</taxon>
        <taxon>Ochrophyta</taxon>
        <taxon>Pelagophyceae</taxon>
        <taxon>Pelagomonadales</taxon>
        <taxon>Pelagomonadaceae</taxon>
        <taxon>Aureococcus</taxon>
    </lineage>
</organism>
<feature type="chain" id="PRO_5003261525" evidence="2">
    <location>
        <begin position="17"/>
        <end position="962"/>
    </location>
</feature>
<sequence length="962" mass="99443">MRQPIVTLLAAIVVSAQQSPQEASRARFQKNTLAAIDAWLGGGPPPGPWRVTSPSNVTDVKHPLQRHGIVKAISSGRVGDLRVVVKRARRDAKPKRRDAKKRAHALALAHAKDELAFLVGLRGRRGVPLLLGGWLERGLPTLVVADAGRSLAAGRTVTANGASAGDSRKLNIDGGYAALARAEPLALAVAILECFESFAGVGGLFLEDFRSDQFAYAADPVSFALVDGPRPLDDDRPRRWSSRSDAPRPCAADADCPPTHAYHCCCRGVSRDDRGCAAGAGPCHCDANTTAAPEAAGLCRRGTCAPITAQTHAFDVAARSYLLPLALDHLSGAAAAAAARLLADMRAADPDDRPSFADALARLRPLRTAPRPMASSLKKMLLLALATSQALRLPRLPVAKAPKAKRRALRAAAVASASLAQRAVASTVEAALPAAEVAAEATLVVARGPSPLLNAVRGLATAVFAFSIVNAVRRKLKKRAAARRARWSSFATAPPSTVTLEPPKPVAVAPAAVEAAKAVERAAPAAAVEAAAAPPKKKPRKVLDVFRKKPARPVELEELLTVPAEAALEGPAVAARRFSVAVAGLLISAIPDALVVSPGLQSQLVAPWVAARDARAVAAPAVDAGLERWKAYSASVGPASHYDFGARATDAARDHEATAIPGAGLAGAWAAQCAATGCVSHYDFGVRATAAARAAAPDGAEARAVAVEDVATLAAMVAGLDKAEAAATFANVVNAVLVALVDAAVPSLKRSDAESLPPLQKVVALTAAAGGVFEELGLVEYAGTPVVYEGRASKSQLQSLFSRYAAAGVAAGLSEDGDATAAAADVAMVDTLQAIFAISDKQADRLAQQVVTKLVQQMMEQAQAEDPEGLLEALAGASGPGGMPGMPGMPDPADVEGQMAALQQLVDSGQLGDDDKREIKKMFAEQLGGGDVDEAIRQANANKDQLDPQARQALDLLNKLCL</sequence>
<dbReference type="eggNOG" id="ENOG502S3QS">
    <property type="taxonomic scope" value="Eukaryota"/>
</dbReference>
<evidence type="ECO:0000256" key="1">
    <source>
        <dbReference type="SAM" id="MobiDB-lite"/>
    </source>
</evidence>
<feature type="region of interest" description="Disordered" evidence="1">
    <location>
        <begin position="228"/>
        <end position="248"/>
    </location>
</feature>
<reference evidence="3 4" key="1">
    <citation type="journal article" date="2011" name="Proc. Natl. Acad. Sci. U.S.A.">
        <title>Niche of harmful alga Aureococcus anophagefferens revealed through ecogenomics.</title>
        <authorList>
            <person name="Gobler C.J."/>
            <person name="Berry D.L."/>
            <person name="Dyhrman S.T."/>
            <person name="Wilhelm S.W."/>
            <person name="Salamov A."/>
            <person name="Lobanov A.V."/>
            <person name="Zhang Y."/>
            <person name="Collier J.L."/>
            <person name="Wurch L.L."/>
            <person name="Kustka A.B."/>
            <person name="Dill B.D."/>
            <person name="Shah M."/>
            <person name="VerBerkmoes N.C."/>
            <person name="Kuo A."/>
            <person name="Terry A."/>
            <person name="Pangilinan J."/>
            <person name="Lindquist E.A."/>
            <person name="Lucas S."/>
            <person name="Paulsen I.T."/>
            <person name="Hattenrath-Lehmann T.K."/>
            <person name="Talmage S.C."/>
            <person name="Walker E.A."/>
            <person name="Koch F."/>
            <person name="Burson A.M."/>
            <person name="Marcoval M.A."/>
            <person name="Tang Y.Z."/>
            <person name="Lecleir G.R."/>
            <person name="Coyne K.J."/>
            <person name="Berg G.M."/>
            <person name="Bertrand E.M."/>
            <person name="Saito M.A."/>
            <person name="Gladyshev V.N."/>
            <person name="Grigoriev I.V."/>
        </authorList>
    </citation>
    <scope>NUCLEOTIDE SEQUENCE [LARGE SCALE GENOMIC DNA]</scope>
    <source>
        <strain evidence="4">CCMP 1984</strain>
    </source>
</reference>
<dbReference type="GeneID" id="20228394"/>
<protein>
    <submittedName>
        <fullName evidence="3">Uncharacterized protein</fullName>
    </submittedName>
</protein>
<proteinExistence type="predicted"/>
<keyword evidence="2" id="KW-0732">Signal</keyword>
<evidence type="ECO:0000256" key="2">
    <source>
        <dbReference type="SAM" id="SignalP"/>
    </source>
</evidence>
<dbReference type="EMBL" id="GL833130">
    <property type="protein sequence ID" value="EGB07622.1"/>
    <property type="molecule type" value="Genomic_DNA"/>
</dbReference>
<dbReference type="AlphaFoldDB" id="F0YB97"/>
<evidence type="ECO:0000313" key="4">
    <source>
        <dbReference type="Proteomes" id="UP000002729"/>
    </source>
</evidence>
<keyword evidence="4" id="KW-1185">Reference proteome</keyword>
<dbReference type="InParanoid" id="F0YB97"/>
<accession>F0YB97</accession>
<dbReference type="Proteomes" id="UP000002729">
    <property type="component" value="Unassembled WGS sequence"/>
</dbReference>
<dbReference type="RefSeq" id="XP_009037620.1">
    <property type="nucleotide sequence ID" value="XM_009039372.1"/>
</dbReference>
<evidence type="ECO:0000313" key="3">
    <source>
        <dbReference type="EMBL" id="EGB07622.1"/>
    </source>
</evidence>
<feature type="signal peptide" evidence="2">
    <location>
        <begin position="1"/>
        <end position="16"/>
    </location>
</feature>
<dbReference type="KEGG" id="aaf:AURANDRAFT_71778"/>
<name>F0YB97_AURAN</name>